<accession>A0A9N9BR69</accession>
<evidence type="ECO:0000313" key="2">
    <source>
        <dbReference type="Proteomes" id="UP000789342"/>
    </source>
</evidence>
<evidence type="ECO:0000313" key="1">
    <source>
        <dbReference type="EMBL" id="CAG8575322.1"/>
    </source>
</evidence>
<dbReference type="Proteomes" id="UP000789342">
    <property type="component" value="Unassembled WGS sequence"/>
</dbReference>
<dbReference type="EMBL" id="CAJVPV010004540">
    <property type="protein sequence ID" value="CAG8575322.1"/>
    <property type="molecule type" value="Genomic_DNA"/>
</dbReference>
<organism evidence="1 2">
    <name type="scientific">Acaulospora morrowiae</name>
    <dbReference type="NCBI Taxonomy" id="94023"/>
    <lineage>
        <taxon>Eukaryota</taxon>
        <taxon>Fungi</taxon>
        <taxon>Fungi incertae sedis</taxon>
        <taxon>Mucoromycota</taxon>
        <taxon>Glomeromycotina</taxon>
        <taxon>Glomeromycetes</taxon>
        <taxon>Diversisporales</taxon>
        <taxon>Acaulosporaceae</taxon>
        <taxon>Acaulospora</taxon>
    </lineage>
</organism>
<reference evidence="1" key="1">
    <citation type="submission" date="2021-06" db="EMBL/GenBank/DDBJ databases">
        <authorList>
            <person name="Kallberg Y."/>
            <person name="Tangrot J."/>
            <person name="Rosling A."/>
        </authorList>
    </citation>
    <scope>NUCLEOTIDE SEQUENCE</scope>
    <source>
        <strain evidence="1">CL551</strain>
    </source>
</reference>
<keyword evidence="2" id="KW-1185">Reference proteome</keyword>
<comment type="caution">
    <text evidence="1">The sequence shown here is derived from an EMBL/GenBank/DDBJ whole genome shotgun (WGS) entry which is preliminary data.</text>
</comment>
<proteinExistence type="predicted"/>
<protein>
    <submittedName>
        <fullName evidence="1">13681_t:CDS:1</fullName>
    </submittedName>
</protein>
<name>A0A9N9BR69_9GLOM</name>
<dbReference type="AlphaFoldDB" id="A0A9N9BR69"/>
<sequence>MSITYRVKICARQTGEDDFRFQRKISEQLWLDRFKQLIRHRVNMHMFIRDEIRKRKTAPQIAQYYSIIINESRCNRQANLGLTKDLEQEIFIANEARRSEEGIDRSNDNIEYMHQQAKRNIHSTTPSVQMECDTRCGYKGCTKELNKISGSDACPPNI</sequence>
<gene>
    <name evidence="1" type="ORF">AMORRO_LOCUS6665</name>
</gene>